<dbReference type="InterPro" id="IPR007627">
    <property type="entry name" value="RNA_pol_sigma70_r2"/>
</dbReference>
<dbReference type="InterPro" id="IPR013325">
    <property type="entry name" value="RNA_pol_sigma_r2"/>
</dbReference>
<keyword evidence="4" id="KW-0804">Transcription</keyword>
<evidence type="ECO:0000259" key="5">
    <source>
        <dbReference type="Pfam" id="PF04542"/>
    </source>
</evidence>
<protein>
    <submittedName>
        <fullName evidence="6">RNA polymerase subunit sigma-24</fullName>
    </submittedName>
    <submittedName>
        <fullName evidence="7">RNA polymerase, sigma-24 subunit, ECF subfamily</fullName>
    </submittedName>
</protein>
<evidence type="ECO:0000313" key="8">
    <source>
        <dbReference type="Proteomes" id="UP001190825"/>
    </source>
</evidence>
<reference evidence="6 8" key="2">
    <citation type="journal article" date="2018" name="FEMS Microbiol. Ecol.">
        <title>Co-invading symbiotic mutualists of Medicago polymorpha retain high ancestral diversity and contain diverse accessory genomes.</title>
        <authorList>
            <person name="Porter S.S."/>
            <person name="Faber-Hammond J.J."/>
            <person name="Friesen M.L."/>
        </authorList>
    </citation>
    <scope>NUCLEOTIDE SEQUENCE [LARGE SCALE GENOMIC DNA]</scope>
    <source>
        <strain evidence="6 8">Str16</strain>
    </source>
</reference>
<organism evidence="7">
    <name type="scientific">Sinorhizobium medicae</name>
    <dbReference type="NCBI Taxonomy" id="110321"/>
    <lineage>
        <taxon>Bacteria</taxon>
        <taxon>Pseudomonadati</taxon>
        <taxon>Pseudomonadota</taxon>
        <taxon>Alphaproteobacteria</taxon>
        <taxon>Hyphomicrobiales</taxon>
        <taxon>Rhizobiaceae</taxon>
        <taxon>Sinorhizobium/Ensifer group</taxon>
        <taxon>Sinorhizobium</taxon>
    </lineage>
</organism>
<dbReference type="AlphaFoldDB" id="A0A508WZE8"/>
<reference evidence="6" key="1">
    <citation type="submission" date="2017-04" db="EMBL/GenBank/DDBJ databases">
        <authorList>
            <person name="Porter S."/>
            <person name="Friesen M.L."/>
            <person name="Faber-Hammond J."/>
        </authorList>
    </citation>
    <scope>NUCLEOTIDE SEQUENCE</scope>
    <source>
        <strain evidence="6">Str16</strain>
    </source>
</reference>
<keyword evidence="8" id="KW-1185">Reference proteome</keyword>
<accession>A0A508WZE8</accession>
<evidence type="ECO:0000256" key="4">
    <source>
        <dbReference type="ARBA" id="ARBA00023163"/>
    </source>
</evidence>
<keyword evidence="3" id="KW-0238">DNA-binding</keyword>
<dbReference type="OMA" id="WMAGAIR"/>
<evidence type="ECO:0000256" key="2">
    <source>
        <dbReference type="ARBA" id="ARBA00023082"/>
    </source>
</evidence>
<dbReference type="EMBL" id="CABFNB010000111">
    <property type="protein sequence ID" value="VTZ62898.1"/>
    <property type="molecule type" value="Genomic_DNA"/>
</dbReference>
<dbReference type="Pfam" id="PF04542">
    <property type="entry name" value="Sigma70_r2"/>
    <property type="match status" value="1"/>
</dbReference>
<keyword evidence="1" id="KW-0805">Transcription regulation</keyword>
<dbReference type="InterPro" id="IPR039425">
    <property type="entry name" value="RNA_pol_sigma-70-like"/>
</dbReference>
<evidence type="ECO:0000313" key="6">
    <source>
        <dbReference type="EMBL" id="PLU03977.1"/>
    </source>
</evidence>
<evidence type="ECO:0000313" key="7">
    <source>
        <dbReference type="EMBL" id="VTZ62898.1"/>
    </source>
</evidence>
<evidence type="ECO:0000256" key="3">
    <source>
        <dbReference type="ARBA" id="ARBA00023125"/>
    </source>
</evidence>
<dbReference type="Gene3D" id="1.10.1740.10">
    <property type="match status" value="1"/>
</dbReference>
<dbReference type="GeneID" id="61611055"/>
<dbReference type="PANTHER" id="PTHR43133">
    <property type="entry name" value="RNA POLYMERASE ECF-TYPE SIGMA FACTO"/>
    <property type="match status" value="1"/>
</dbReference>
<dbReference type="PANTHER" id="PTHR43133:SF8">
    <property type="entry name" value="RNA POLYMERASE SIGMA FACTOR HI_1459-RELATED"/>
    <property type="match status" value="1"/>
</dbReference>
<proteinExistence type="predicted"/>
<dbReference type="GO" id="GO:0003677">
    <property type="term" value="F:DNA binding"/>
    <property type="evidence" value="ECO:0007669"/>
    <property type="project" value="UniProtKB-KW"/>
</dbReference>
<dbReference type="EMBL" id="NBUC01000067">
    <property type="protein sequence ID" value="PLU03977.1"/>
    <property type="molecule type" value="Genomic_DNA"/>
</dbReference>
<name>A0A508WZE8_9HYPH</name>
<dbReference type="Proteomes" id="UP000507954">
    <property type="component" value="Unassembled WGS sequence"/>
</dbReference>
<feature type="domain" description="RNA polymerase sigma-70 region 2" evidence="5">
    <location>
        <begin position="7"/>
        <end position="70"/>
    </location>
</feature>
<sequence length="220" mass="24714">MTGHLTSAHYSDLLRFARRQTRRAADAEDLLQEALIVALRARRLPVGENRAWFRGVIRNLATMQARTAARRIRREQQMPLPDSEDDVAVSDVLAFAATLTPRLRIVMLLAIAGHNRPEIRHLLRISDEALRQRILMLRRAWRDADRADANPGMIGLNCLLENGRIRQALLPMTRGNRAAFASHDPDGHLFAINFSPRTPHETAAGGNKPVYKQKGAINAI</sequence>
<dbReference type="RefSeq" id="WP_012067699.1">
    <property type="nucleotide sequence ID" value="NZ_ATYC01000022.1"/>
</dbReference>
<keyword evidence="2" id="KW-0731">Sigma factor</keyword>
<dbReference type="GO" id="GO:0006352">
    <property type="term" value="P:DNA-templated transcription initiation"/>
    <property type="evidence" value="ECO:0007669"/>
    <property type="project" value="InterPro"/>
</dbReference>
<reference evidence="7" key="3">
    <citation type="submission" date="2019-06" db="EMBL/GenBank/DDBJ databases">
        <authorList>
            <person name="Le Quere A."/>
            <person name="Colella S."/>
        </authorList>
    </citation>
    <scope>NUCLEOTIDE SEQUENCE</scope>
    <source>
        <strain evidence="7">EmedicaeMD41</strain>
    </source>
</reference>
<dbReference type="SUPFAM" id="SSF88946">
    <property type="entry name" value="Sigma2 domain of RNA polymerase sigma factors"/>
    <property type="match status" value="1"/>
</dbReference>
<dbReference type="Proteomes" id="UP001190825">
    <property type="component" value="Unassembled WGS sequence"/>
</dbReference>
<gene>
    <name evidence="6" type="ORF">BMJ33_13915</name>
    <name evidence="7" type="ORF">EMEDMD4_440212</name>
</gene>
<evidence type="ECO:0000256" key="1">
    <source>
        <dbReference type="ARBA" id="ARBA00023015"/>
    </source>
</evidence>
<dbReference type="GO" id="GO:0016987">
    <property type="term" value="F:sigma factor activity"/>
    <property type="evidence" value="ECO:0007669"/>
    <property type="project" value="UniProtKB-KW"/>
</dbReference>